<dbReference type="SUPFAM" id="SSF53448">
    <property type="entry name" value="Nucleotide-diphospho-sugar transferases"/>
    <property type="match status" value="1"/>
</dbReference>
<keyword evidence="6" id="KW-1133">Transmembrane helix</keyword>
<evidence type="ECO:0000256" key="1">
    <source>
        <dbReference type="ARBA" id="ARBA00004236"/>
    </source>
</evidence>
<dbReference type="InterPro" id="IPR001173">
    <property type="entry name" value="Glyco_trans_2-like"/>
</dbReference>
<accession>A0A840FB71</accession>
<evidence type="ECO:0000256" key="5">
    <source>
        <dbReference type="ARBA" id="ARBA00023136"/>
    </source>
</evidence>
<dbReference type="PANTHER" id="PTHR43646">
    <property type="entry name" value="GLYCOSYLTRANSFERASE"/>
    <property type="match status" value="1"/>
</dbReference>
<evidence type="ECO:0000256" key="3">
    <source>
        <dbReference type="ARBA" id="ARBA00022676"/>
    </source>
</evidence>
<keyword evidence="4 8" id="KW-0808">Transferase</keyword>
<dbReference type="PANTHER" id="PTHR43646:SF2">
    <property type="entry name" value="GLYCOSYLTRANSFERASE 2-LIKE DOMAIN-CONTAINING PROTEIN"/>
    <property type="match status" value="1"/>
</dbReference>
<dbReference type="GO" id="GO:0016757">
    <property type="term" value="F:glycosyltransferase activity"/>
    <property type="evidence" value="ECO:0007669"/>
    <property type="project" value="UniProtKB-KW"/>
</dbReference>
<sequence length="336" mass="35596">MATVGSVVIGRNEAHHLPAALASVRAVEGRVVYVDSASSDGSVAIARSAGIGVVELDPASPMSAARARNAGFEALAAGPDAPRFVMFLDGDCELHPGFPASARRMMEVEPRCAIVVGHLTEASTDTSVYGQLSALEWASGAGPITDFGNLGGIMLVRAEAFRAVGGFDPHMIAGEDSELGVRMSLADWSVMKIDAPMASHDNGITGFKPWWRRAVRAGHALAQRYALHGRSRVADCRRELASTLVWGAAIPAISLGLAIPTHGASLLLLGLYGVIGYRMYRGALRAGRPSSLALRVAGFGLLTKFANMQGVLQYARNRWRGSYRIIEYKGPEGVKA</sequence>
<feature type="transmembrane region" description="Helical" evidence="6">
    <location>
        <begin position="264"/>
        <end position="280"/>
    </location>
</feature>
<protein>
    <submittedName>
        <fullName evidence="8">GT2 family glycosyltransferase</fullName>
    </submittedName>
</protein>
<comment type="subcellular location">
    <subcellularLocation>
        <location evidence="1">Cell membrane</location>
    </subcellularLocation>
</comment>
<evidence type="ECO:0000256" key="6">
    <source>
        <dbReference type="SAM" id="Phobius"/>
    </source>
</evidence>
<evidence type="ECO:0000256" key="4">
    <source>
        <dbReference type="ARBA" id="ARBA00022679"/>
    </source>
</evidence>
<dbReference type="Gene3D" id="3.90.550.10">
    <property type="entry name" value="Spore Coat Polysaccharide Biosynthesis Protein SpsA, Chain A"/>
    <property type="match status" value="1"/>
</dbReference>
<keyword evidence="9" id="KW-1185">Reference proteome</keyword>
<organism evidence="8 9">
    <name type="scientific">Sphingomonas jinjuensis</name>
    <dbReference type="NCBI Taxonomy" id="535907"/>
    <lineage>
        <taxon>Bacteria</taxon>
        <taxon>Pseudomonadati</taxon>
        <taxon>Pseudomonadota</taxon>
        <taxon>Alphaproteobacteria</taxon>
        <taxon>Sphingomonadales</taxon>
        <taxon>Sphingomonadaceae</taxon>
        <taxon>Sphingomonas</taxon>
    </lineage>
</organism>
<gene>
    <name evidence="8" type="ORF">GGQ80_000912</name>
</gene>
<keyword evidence="3" id="KW-0328">Glycosyltransferase</keyword>
<keyword evidence="6" id="KW-0812">Transmembrane</keyword>
<evidence type="ECO:0000256" key="2">
    <source>
        <dbReference type="ARBA" id="ARBA00022475"/>
    </source>
</evidence>
<dbReference type="EMBL" id="JACIEV010000002">
    <property type="protein sequence ID" value="MBB4153024.1"/>
    <property type="molecule type" value="Genomic_DNA"/>
</dbReference>
<dbReference type="InterPro" id="IPR029044">
    <property type="entry name" value="Nucleotide-diphossugar_trans"/>
</dbReference>
<keyword evidence="2" id="KW-1003">Cell membrane</keyword>
<evidence type="ECO:0000313" key="8">
    <source>
        <dbReference type="EMBL" id="MBB4153024.1"/>
    </source>
</evidence>
<feature type="domain" description="Glycosyltransferase 2-like" evidence="7">
    <location>
        <begin position="8"/>
        <end position="135"/>
    </location>
</feature>
<dbReference type="Proteomes" id="UP000529795">
    <property type="component" value="Unassembled WGS sequence"/>
</dbReference>
<proteinExistence type="predicted"/>
<evidence type="ECO:0000259" key="7">
    <source>
        <dbReference type="Pfam" id="PF00535"/>
    </source>
</evidence>
<dbReference type="GO" id="GO:0005886">
    <property type="term" value="C:plasma membrane"/>
    <property type="evidence" value="ECO:0007669"/>
    <property type="project" value="UniProtKB-SubCell"/>
</dbReference>
<reference evidence="8 9" key="1">
    <citation type="submission" date="2020-08" db="EMBL/GenBank/DDBJ databases">
        <title>Genomic Encyclopedia of Type Strains, Phase IV (KMG-IV): sequencing the most valuable type-strain genomes for metagenomic binning, comparative biology and taxonomic classification.</title>
        <authorList>
            <person name="Goeker M."/>
        </authorList>
    </citation>
    <scope>NUCLEOTIDE SEQUENCE [LARGE SCALE GENOMIC DNA]</scope>
    <source>
        <strain evidence="8 9">YC6723</strain>
    </source>
</reference>
<evidence type="ECO:0000313" key="9">
    <source>
        <dbReference type="Proteomes" id="UP000529795"/>
    </source>
</evidence>
<comment type="caution">
    <text evidence="8">The sequence shown here is derived from an EMBL/GenBank/DDBJ whole genome shotgun (WGS) entry which is preliminary data.</text>
</comment>
<keyword evidence="5 6" id="KW-0472">Membrane</keyword>
<dbReference type="RefSeq" id="WP_183982702.1">
    <property type="nucleotide sequence ID" value="NZ_JACIEV010000002.1"/>
</dbReference>
<name>A0A840FB71_9SPHN</name>
<dbReference type="AlphaFoldDB" id="A0A840FB71"/>
<dbReference type="Pfam" id="PF00535">
    <property type="entry name" value="Glycos_transf_2"/>
    <property type="match status" value="1"/>
</dbReference>